<reference evidence="1" key="1">
    <citation type="submission" date="2017-08" db="EMBL/GenBank/DDBJ databases">
        <authorList>
            <person name="Polle J.E."/>
            <person name="Barry K."/>
            <person name="Cushman J."/>
            <person name="Schmutz J."/>
            <person name="Tran D."/>
            <person name="Hathwaick L.T."/>
            <person name="Yim W.C."/>
            <person name="Jenkins J."/>
            <person name="Mckie-Krisberg Z.M."/>
            <person name="Prochnik S."/>
            <person name="Lindquist E."/>
            <person name="Dockter R.B."/>
            <person name="Adam C."/>
            <person name="Molina H."/>
            <person name="Bunkerborg J."/>
            <person name="Jin E."/>
            <person name="Buchheim M."/>
            <person name="Magnuson J."/>
        </authorList>
    </citation>
    <scope>NUCLEOTIDE SEQUENCE</scope>
    <source>
        <strain evidence="1">CCAP 19/18</strain>
    </source>
</reference>
<comment type="caution">
    <text evidence="1">The sequence shown here is derived from an EMBL/GenBank/DDBJ whole genome shotgun (WGS) entry which is preliminary data.</text>
</comment>
<evidence type="ECO:0000313" key="2">
    <source>
        <dbReference type="Proteomes" id="UP000815325"/>
    </source>
</evidence>
<name>A0ABQ7H4S4_DUNSA</name>
<evidence type="ECO:0000313" key="1">
    <source>
        <dbReference type="EMBL" id="KAF5841860.1"/>
    </source>
</evidence>
<organism evidence="1 2">
    <name type="scientific">Dunaliella salina</name>
    <name type="common">Green alga</name>
    <name type="synonym">Protococcus salinus</name>
    <dbReference type="NCBI Taxonomy" id="3046"/>
    <lineage>
        <taxon>Eukaryota</taxon>
        <taxon>Viridiplantae</taxon>
        <taxon>Chlorophyta</taxon>
        <taxon>core chlorophytes</taxon>
        <taxon>Chlorophyceae</taxon>
        <taxon>CS clade</taxon>
        <taxon>Chlamydomonadales</taxon>
        <taxon>Dunaliellaceae</taxon>
        <taxon>Dunaliella</taxon>
    </lineage>
</organism>
<gene>
    <name evidence="1" type="ORF">DUNSADRAFT_10566</name>
</gene>
<protein>
    <submittedName>
        <fullName evidence="1">Uncharacterized protein</fullName>
    </submittedName>
</protein>
<proteinExistence type="predicted"/>
<dbReference type="Proteomes" id="UP000815325">
    <property type="component" value="Unassembled WGS sequence"/>
</dbReference>
<accession>A0ABQ7H4S4</accession>
<dbReference type="EMBL" id="MU069474">
    <property type="protein sequence ID" value="KAF5841860.1"/>
    <property type="molecule type" value="Genomic_DNA"/>
</dbReference>
<keyword evidence="2" id="KW-1185">Reference proteome</keyword>
<sequence length="509" mass="57567">MGWATFATPLCRFPTGVPPSSRVCSPPPQGCPQEVPTISLRRGELRDLLDLEISSWQISSQGLPLFGTMFSSQRAQAKTWWTRSWLRWRPHPLLMYLRAVDGQISSLFTVYQFSGHYIRIRRAGIQDSETSQVGVHLNSASFSDWCINDNLCSKQGTMTTILAWYNDSYRFGKYMVVQDRSSTANPLEEVLMPLQPPTQPVESYSFPLPPFPPPPAQYSKPPSFKAFEIKAVVLYKESELQNNVELESRFKEDTLTTLANNLFGQFGDIFELPNAPERQPCFGCIEAWQIDELYGNRGINPLSPDIDYYFKEDFPAIVTYVFYLPDGISNAEETAFKEYVKHSNAQALFSGSSYADKIRDYKYEDAENHDNYFYAESGNMYDLDILENRLAAHLLRYKVAQVGVTVMTRDEKHDLSMAVSRNNHTQLSGLSILFTPKEGDTVQTGIHFKSESFSTWCEGDDLCSSLRTNLLHSPVQLGQSDLCCGNGGMVWSPSSKSVHVQHCIRSKGV</sequence>